<protein>
    <submittedName>
        <fullName evidence="6">Dehydrogenase</fullName>
    </submittedName>
</protein>
<evidence type="ECO:0000256" key="5">
    <source>
        <dbReference type="ARBA" id="ARBA00023002"/>
    </source>
</evidence>
<dbReference type="GeneID" id="97244224"/>
<dbReference type="CDD" id="cd08255">
    <property type="entry name" value="2-desacetyl-2-hydroxyethyl_bacteriochlorophyllide_like"/>
    <property type="match status" value="1"/>
</dbReference>
<evidence type="ECO:0000256" key="1">
    <source>
        <dbReference type="ARBA" id="ARBA00001947"/>
    </source>
</evidence>
<sequence length="318" mass="33812">MMTRALWTVGPGRFEIRTGTLAADTTGMIEVRALQSAVSRGTERLVAGGLVPESEYDRMRAPLQEGDFPFPVKYGYAMVGLDPKGDRVFVLHPHQDRFLAPAAMLRPVPEAVPTARAVLAANMETAVNVLWDAGAGPGDRITVVGAGLVGLLIARLARRLPGAVVEIIDRDPGRAAAAAALDLPFRAPDAAAPDRDLVINASASAAGLDLALDLAGMEARVVEASWHGDRETPINLGRAFHARRLKLISSQVGQVSAGRRARWSHADRLDLALRLLDDAALDALVVDEVAFAAAPARLATHLCGPDPDLRGTVLRIVY</sequence>
<dbReference type="OrthoDB" id="9781588at2"/>
<evidence type="ECO:0000256" key="3">
    <source>
        <dbReference type="ARBA" id="ARBA00022723"/>
    </source>
</evidence>
<dbReference type="SUPFAM" id="SSF51735">
    <property type="entry name" value="NAD(P)-binding Rossmann-fold domains"/>
    <property type="match status" value="1"/>
</dbReference>
<dbReference type="SUPFAM" id="SSF50129">
    <property type="entry name" value="GroES-like"/>
    <property type="match status" value="1"/>
</dbReference>
<dbReference type="Proteomes" id="UP000075787">
    <property type="component" value="Unassembled WGS sequence"/>
</dbReference>
<organism evidence="6 7">
    <name type="scientific">Tistrella mobilis</name>
    <dbReference type="NCBI Taxonomy" id="171437"/>
    <lineage>
        <taxon>Bacteria</taxon>
        <taxon>Pseudomonadati</taxon>
        <taxon>Pseudomonadota</taxon>
        <taxon>Alphaproteobacteria</taxon>
        <taxon>Geminicoccales</taxon>
        <taxon>Geminicoccaceae</taxon>
        <taxon>Tistrella</taxon>
    </lineage>
</organism>
<reference evidence="6 7" key="1">
    <citation type="submission" date="2015-12" db="EMBL/GenBank/DDBJ databases">
        <title>Genome sequence of Tistrella mobilis MCCC 1A02139.</title>
        <authorList>
            <person name="Lu L."/>
            <person name="Lai Q."/>
            <person name="Shao Z."/>
            <person name="Qian P."/>
        </authorList>
    </citation>
    <scope>NUCLEOTIDE SEQUENCE [LARGE SCALE GENOMIC DNA]</scope>
    <source>
        <strain evidence="6 7">MCCC 1A02139</strain>
    </source>
</reference>
<dbReference type="EMBL" id="LPZR01000015">
    <property type="protein sequence ID" value="KYO57547.1"/>
    <property type="molecule type" value="Genomic_DNA"/>
</dbReference>
<comment type="similarity">
    <text evidence="2">Belongs to the zinc-containing alcohol dehydrogenase family.</text>
</comment>
<dbReference type="RefSeq" id="WP_062761436.1">
    <property type="nucleotide sequence ID" value="NZ_CP121045.1"/>
</dbReference>
<evidence type="ECO:0000313" key="6">
    <source>
        <dbReference type="EMBL" id="KYO57547.1"/>
    </source>
</evidence>
<keyword evidence="5" id="KW-0560">Oxidoreductase</keyword>
<gene>
    <name evidence="6" type="ORF">AUP44_19670</name>
</gene>
<comment type="cofactor">
    <cofactor evidence="1">
        <name>Zn(2+)</name>
        <dbReference type="ChEBI" id="CHEBI:29105"/>
    </cofactor>
</comment>
<name>A0A161PZS0_9PROT</name>
<keyword evidence="3" id="KW-0479">Metal-binding</keyword>
<dbReference type="InterPro" id="IPR036291">
    <property type="entry name" value="NAD(P)-bd_dom_sf"/>
</dbReference>
<dbReference type="AlphaFoldDB" id="A0A161PZS0"/>
<accession>A0A161PZS0</accession>
<dbReference type="GO" id="GO:0016491">
    <property type="term" value="F:oxidoreductase activity"/>
    <property type="evidence" value="ECO:0007669"/>
    <property type="project" value="UniProtKB-KW"/>
</dbReference>
<keyword evidence="4" id="KW-0862">Zinc</keyword>
<dbReference type="PANTHER" id="PTHR43350">
    <property type="entry name" value="NAD-DEPENDENT ALCOHOL DEHYDROGENASE"/>
    <property type="match status" value="1"/>
</dbReference>
<dbReference type="PANTHER" id="PTHR43350:SF19">
    <property type="entry name" value="D-GULOSIDE 3-DEHYDROGENASE"/>
    <property type="match status" value="1"/>
</dbReference>
<evidence type="ECO:0000313" key="7">
    <source>
        <dbReference type="Proteomes" id="UP000075787"/>
    </source>
</evidence>
<dbReference type="Gene3D" id="3.90.180.10">
    <property type="entry name" value="Medium-chain alcohol dehydrogenases, catalytic domain"/>
    <property type="match status" value="1"/>
</dbReference>
<comment type="caution">
    <text evidence="6">The sequence shown here is derived from an EMBL/GenBank/DDBJ whole genome shotgun (WGS) entry which is preliminary data.</text>
</comment>
<dbReference type="GO" id="GO:0046872">
    <property type="term" value="F:metal ion binding"/>
    <property type="evidence" value="ECO:0007669"/>
    <property type="project" value="UniProtKB-KW"/>
</dbReference>
<evidence type="ECO:0000256" key="2">
    <source>
        <dbReference type="ARBA" id="ARBA00008072"/>
    </source>
</evidence>
<dbReference type="Gene3D" id="3.40.50.720">
    <property type="entry name" value="NAD(P)-binding Rossmann-like Domain"/>
    <property type="match status" value="1"/>
</dbReference>
<dbReference type="InterPro" id="IPR011032">
    <property type="entry name" value="GroES-like_sf"/>
</dbReference>
<evidence type="ECO:0000256" key="4">
    <source>
        <dbReference type="ARBA" id="ARBA00022833"/>
    </source>
</evidence>
<proteinExistence type="inferred from homology"/>